<dbReference type="AlphaFoldDB" id="I4DBB2"/>
<dbReference type="EMBL" id="CP003639">
    <property type="protein sequence ID" value="AFM43086.1"/>
    <property type="molecule type" value="Genomic_DNA"/>
</dbReference>
<keyword evidence="3" id="KW-1185">Reference proteome</keyword>
<protein>
    <submittedName>
        <fullName evidence="2">Uncharacterized protein</fullName>
    </submittedName>
</protein>
<feature type="region of interest" description="Disordered" evidence="1">
    <location>
        <begin position="160"/>
        <end position="185"/>
    </location>
</feature>
<reference evidence="2 3" key="1">
    <citation type="journal article" date="2012" name="J. Bacteriol.">
        <title>Complete genome sequences of Desulfosporosinus orientis DSM765T, Desulfosporosinus youngiae DSM17734T, Desulfosporosinus meridiei DSM13257T, and Desulfosporosinus acidiphilus DSM22704T.</title>
        <authorList>
            <person name="Pester M."/>
            <person name="Brambilla E."/>
            <person name="Alazard D."/>
            <person name="Rattei T."/>
            <person name="Weinmaier T."/>
            <person name="Han J."/>
            <person name="Lucas S."/>
            <person name="Lapidus A."/>
            <person name="Cheng J.F."/>
            <person name="Goodwin L."/>
            <person name="Pitluck S."/>
            <person name="Peters L."/>
            <person name="Ovchinnikova G."/>
            <person name="Teshima H."/>
            <person name="Detter J.C."/>
            <person name="Han C.S."/>
            <person name="Tapia R."/>
            <person name="Land M.L."/>
            <person name="Hauser L."/>
            <person name="Kyrpides N.C."/>
            <person name="Ivanova N.N."/>
            <person name="Pagani I."/>
            <person name="Huntmann M."/>
            <person name="Wei C.L."/>
            <person name="Davenport K.W."/>
            <person name="Daligault H."/>
            <person name="Chain P.S."/>
            <person name="Chen A."/>
            <person name="Mavromatis K."/>
            <person name="Markowitz V."/>
            <person name="Szeto E."/>
            <person name="Mikhailova N."/>
            <person name="Pati A."/>
            <person name="Wagner M."/>
            <person name="Woyke T."/>
            <person name="Ollivier B."/>
            <person name="Klenk H.P."/>
            <person name="Spring S."/>
            <person name="Loy A."/>
        </authorList>
    </citation>
    <scope>NUCLEOTIDE SEQUENCE [LARGE SCALE GENOMIC DNA]</scope>
    <source>
        <strain evidence="3">DSM 22704 / JCM 16185 / SJ4</strain>
    </source>
</reference>
<evidence type="ECO:0000313" key="2">
    <source>
        <dbReference type="EMBL" id="AFM43086.1"/>
    </source>
</evidence>
<accession>I4DBB2</accession>
<dbReference type="Proteomes" id="UP000002892">
    <property type="component" value="Chromosome"/>
</dbReference>
<gene>
    <name evidence="2" type="ordered locus">Desaci_4229</name>
</gene>
<evidence type="ECO:0000313" key="3">
    <source>
        <dbReference type="Proteomes" id="UP000002892"/>
    </source>
</evidence>
<proteinExistence type="predicted"/>
<dbReference type="KEGG" id="dai:Desaci_4229"/>
<dbReference type="HOGENOM" id="CLU_1459064_0_0_9"/>
<name>I4DBB2_DESAJ</name>
<evidence type="ECO:0000256" key="1">
    <source>
        <dbReference type="SAM" id="MobiDB-lite"/>
    </source>
</evidence>
<sequence>MSAGHATASHRPNLPSPNYGPLLICLLKQRHNEASCTRPQIHSSRPLPQKVTRTLAKPLRRDVKTQPKPFLHQAGRITECVRRPCDSVASAEPALPKLRPFLICRLKQRHNEASCTRPQIHSSHPLPQRVTRTRVKPLRRDVSNSALNFSCIRRGGTQDVFRRPLRQGRRIGREPRPTQNQSLKP</sequence>
<organism evidence="2 3">
    <name type="scientific">Desulfosporosinus acidiphilus (strain DSM 22704 / JCM 16185 / SJ4)</name>
    <dbReference type="NCBI Taxonomy" id="646529"/>
    <lineage>
        <taxon>Bacteria</taxon>
        <taxon>Bacillati</taxon>
        <taxon>Bacillota</taxon>
        <taxon>Clostridia</taxon>
        <taxon>Eubacteriales</taxon>
        <taxon>Desulfitobacteriaceae</taxon>
        <taxon>Desulfosporosinus</taxon>
    </lineage>
</organism>